<dbReference type="EMBL" id="BK014901">
    <property type="protein sequence ID" value="DAD81411.1"/>
    <property type="molecule type" value="Genomic_DNA"/>
</dbReference>
<accession>A0A8S5MHM0</accession>
<evidence type="ECO:0000313" key="1">
    <source>
        <dbReference type="EMBL" id="DAD81411.1"/>
    </source>
</evidence>
<name>A0A8S5MHM0_9CAUD</name>
<reference evidence="1" key="1">
    <citation type="journal article" date="2021" name="Proc. Natl. Acad. Sci. U.S.A.">
        <title>A Catalog of Tens of Thousands of Viruses from Human Metagenomes Reveals Hidden Associations with Chronic Diseases.</title>
        <authorList>
            <person name="Tisza M.J."/>
            <person name="Buck C.B."/>
        </authorList>
    </citation>
    <scope>NUCLEOTIDE SEQUENCE</scope>
    <source>
        <strain evidence="1">Ctqve24</strain>
    </source>
</reference>
<proteinExistence type="predicted"/>
<sequence>MYTYILRDISKRVITETSKNKYRSYIVIIESVVK</sequence>
<organism evidence="1">
    <name type="scientific">Podoviridae sp. ctqve24</name>
    <dbReference type="NCBI Taxonomy" id="2826580"/>
    <lineage>
        <taxon>Viruses</taxon>
        <taxon>Duplodnaviria</taxon>
        <taxon>Heunggongvirae</taxon>
        <taxon>Uroviricota</taxon>
        <taxon>Caudoviricetes</taxon>
    </lineage>
</organism>
<protein>
    <submittedName>
        <fullName evidence="1">Uncharacterized protein</fullName>
    </submittedName>
</protein>